<feature type="region of interest" description="Disordered" evidence="1">
    <location>
        <begin position="80"/>
        <end position="99"/>
    </location>
</feature>
<dbReference type="EMBL" id="JAPVEA010000009">
    <property type="protein sequence ID" value="KAJ5432217.1"/>
    <property type="molecule type" value="Genomic_DNA"/>
</dbReference>
<dbReference type="Proteomes" id="UP001213681">
    <property type="component" value="Unassembled WGS sequence"/>
</dbReference>
<evidence type="ECO:0000313" key="3">
    <source>
        <dbReference type="Proteomes" id="UP001213681"/>
    </source>
</evidence>
<evidence type="ECO:0000256" key="1">
    <source>
        <dbReference type="SAM" id="MobiDB-lite"/>
    </source>
</evidence>
<gene>
    <name evidence="2" type="ORF">N7458_011373</name>
</gene>
<reference evidence="2" key="1">
    <citation type="submission" date="2022-12" db="EMBL/GenBank/DDBJ databases">
        <authorList>
            <person name="Petersen C."/>
        </authorList>
    </citation>
    <scope>NUCLEOTIDE SEQUENCE</scope>
    <source>
        <strain evidence="2">IBT 16125</strain>
    </source>
</reference>
<protein>
    <submittedName>
        <fullName evidence="2">Uncharacterized protein</fullName>
    </submittedName>
</protein>
<feature type="compositionally biased region" description="Basic and acidic residues" evidence="1">
    <location>
        <begin position="90"/>
        <end position="99"/>
    </location>
</feature>
<dbReference type="RefSeq" id="XP_056759509.1">
    <property type="nucleotide sequence ID" value="XM_056914755.1"/>
</dbReference>
<proteinExistence type="predicted"/>
<name>A0AAD6BRY3_9EURO</name>
<dbReference type="GeneID" id="81604998"/>
<accession>A0AAD6BRY3</accession>
<reference evidence="2" key="2">
    <citation type="journal article" date="2023" name="IMA Fungus">
        <title>Comparative genomic study of the Penicillium genus elucidates a diverse pangenome and 15 lateral gene transfer events.</title>
        <authorList>
            <person name="Petersen C."/>
            <person name="Sorensen T."/>
            <person name="Nielsen M.R."/>
            <person name="Sondergaard T.E."/>
            <person name="Sorensen J.L."/>
            <person name="Fitzpatrick D.A."/>
            <person name="Frisvad J.C."/>
            <person name="Nielsen K.L."/>
        </authorList>
    </citation>
    <scope>NUCLEOTIDE SEQUENCE</scope>
    <source>
        <strain evidence="2">IBT 16125</strain>
    </source>
</reference>
<organism evidence="2 3">
    <name type="scientific">Penicillium daleae</name>
    <dbReference type="NCBI Taxonomy" id="63821"/>
    <lineage>
        <taxon>Eukaryota</taxon>
        <taxon>Fungi</taxon>
        <taxon>Dikarya</taxon>
        <taxon>Ascomycota</taxon>
        <taxon>Pezizomycotina</taxon>
        <taxon>Eurotiomycetes</taxon>
        <taxon>Eurotiomycetidae</taxon>
        <taxon>Eurotiales</taxon>
        <taxon>Aspergillaceae</taxon>
        <taxon>Penicillium</taxon>
    </lineage>
</organism>
<evidence type="ECO:0000313" key="2">
    <source>
        <dbReference type="EMBL" id="KAJ5432217.1"/>
    </source>
</evidence>
<keyword evidence="3" id="KW-1185">Reference proteome</keyword>
<sequence>MSGVGNIPAWDPVLILQGESNYAPWLQSLIRYLGREYWHILLGADRTPSQSDNGEYFVDTAQAGPSQDIRSRTISQEPDAFESTNGYLDQRGDGEEDKPSRALSYFRSTLNDEAQNLIRNIDSPSEAFKKISLFYGKPRHQTMALRWSEWVSLRYVPGTSATEFVDNFRMRVQDVEDIGDFLDHKVVFAQFVHAISAYGEYPNFLLQLSPDLQDPDLMETVCAEFIRHSTSFPYAVPQAVNPHFAYGENTTTGQTDGYQYCPYHNRMVKHVPAQCRLGQRMNTRSRYQSAHMFGGYNQQYRYNQQYQYNQPYQYNQQYQQYQQYQYNQQDHHNKRRRVDSCGTSGWIVPTGYYFQGS</sequence>
<dbReference type="AlphaFoldDB" id="A0AAD6BRY3"/>
<comment type="caution">
    <text evidence="2">The sequence shown here is derived from an EMBL/GenBank/DDBJ whole genome shotgun (WGS) entry which is preliminary data.</text>
</comment>